<feature type="transmembrane region" description="Helical" evidence="1">
    <location>
        <begin position="110"/>
        <end position="134"/>
    </location>
</feature>
<proteinExistence type="predicted"/>
<keyword evidence="1" id="KW-0812">Transmembrane</keyword>
<evidence type="ECO:0000313" key="2">
    <source>
        <dbReference type="EMBL" id="GAA1835822.1"/>
    </source>
</evidence>
<dbReference type="Pfam" id="PF14325">
    <property type="entry name" value="DUF4383"/>
    <property type="match status" value="1"/>
</dbReference>
<evidence type="ECO:0000313" key="3">
    <source>
        <dbReference type="Proteomes" id="UP001500218"/>
    </source>
</evidence>
<dbReference type="EMBL" id="BAAALT010000294">
    <property type="protein sequence ID" value="GAA1835822.1"/>
    <property type="molecule type" value="Genomic_DNA"/>
</dbReference>
<feature type="transmembrane region" description="Helical" evidence="1">
    <location>
        <begin position="59"/>
        <end position="77"/>
    </location>
</feature>
<feature type="transmembrane region" description="Helical" evidence="1">
    <location>
        <begin position="17"/>
        <end position="39"/>
    </location>
</feature>
<evidence type="ECO:0000256" key="1">
    <source>
        <dbReference type="SAM" id="Phobius"/>
    </source>
</evidence>
<keyword evidence="3" id="KW-1185">Reference proteome</keyword>
<dbReference type="RefSeq" id="WP_344140274.1">
    <property type="nucleotide sequence ID" value="NZ_BAAALT010000294.1"/>
</dbReference>
<name>A0ABN2MRK6_9ACTN</name>
<organism evidence="2 3">
    <name type="scientific">Luedemannella flava</name>
    <dbReference type="NCBI Taxonomy" id="349316"/>
    <lineage>
        <taxon>Bacteria</taxon>
        <taxon>Bacillati</taxon>
        <taxon>Actinomycetota</taxon>
        <taxon>Actinomycetes</taxon>
        <taxon>Micromonosporales</taxon>
        <taxon>Micromonosporaceae</taxon>
        <taxon>Luedemannella</taxon>
    </lineage>
</organism>
<keyword evidence="1" id="KW-0472">Membrane</keyword>
<evidence type="ECO:0008006" key="4">
    <source>
        <dbReference type="Google" id="ProtNLM"/>
    </source>
</evidence>
<keyword evidence="1" id="KW-1133">Transmembrane helix</keyword>
<gene>
    <name evidence="2" type="ORF">GCM10009682_62400</name>
</gene>
<sequence length="143" mass="15272">MLSHLPTNHHLRPLYRLLALVSGGYVLAFGIIGLMQTSGAELFDQASTTTVLGLRTNPAFAYASIGVGILVLLSALVGRNLDFYVYSLVGLGFQVVGMFMLAFLRTDANYLNFSVATCVVSLVIGLVLFTAGLYSRVGARAAH</sequence>
<protein>
    <recommendedName>
        <fullName evidence="4">DUF4383 domain-containing protein</fullName>
    </recommendedName>
</protein>
<feature type="transmembrane region" description="Helical" evidence="1">
    <location>
        <begin position="84"/>
        <end position="104"/>
    </location>
</feature>
<accession>A0ABN2MRK6</accession>
<reference evidence="2 3" key="1">
    <citation type="journal article" date="2019" name="Int. J. Syst. Evol. Microbiol.">
        <title>The Global Catalogue of Microorganisms (GCM) 10K type strain sequencing project: providing services to taxonomists for standard genome sequencing and annotation.</title>
        <authorList>
            <consortium name="The Broad Institute Genomics Platform"/>
            <consortium name="The Broad Institute Genome Sequencing Center for Infectious Disease"/>
            <person name="Wu L."/>
            <person name="Ma J."/>
        </authorList>
    </citation>
    <scope>NUCLEOTIDE SEQUENCE [LARGE SCALE GENOMIC DNA]</scope>
    <source>
        <strain evidence="2 3">JCM 13250</strain>
    </source>
</reference>
<comment type="caution">
    <text evidence="2">The sequence shown here is derived from an EMBL/GenBank/DDBJ whole genome shotgun (WGS) entry which is preliminary data.</text>
</comment>
<dbReference type="Proteomes" id="UP001500218">
    <property type="component" value="Unassembled WGS sequence"/>
</dbReference>